<keyword evidence="2" id="KW-1185">Reference proteome</keyword>
<name>A0ACC1N9Y7_9PEZI</name>
<sequence length="263" mass="30093">MARVCGICTDSWFLGENNGDYMQLFEPKRFPTTSITRNHELADDVDLEGNLRCIYANSAKFWREAAQLLLDLVHASKNVEKECCEGYLLAGAKKTSNLSNLPNRPKSQKLPIELQNLIHDESIFQKDAEVQLWRERFNSVTTIETRALIDQVDELKDTVRIMIKAKEALLSVIKDLSNPLREETVWKNREIDNLKEKLKDLENITGKLDAERLDRITTQAKCDMEISQLRVKVIDLTRENKDMKLYGVVVVSEYCGCIGSVAL</sequence>
<evidence type="ECO:0000313" key="2">
    <source>
        <dbReference type="Proteomes" id="UP001143856"/>
    </source>
</evidence>
<dbReference type="EMBL" id="JAPDGR010002552">
    <property type="protein sequence ID" value="KAJ2975264.1"/>
    <property type="molecule type" value="Genomic_DNA"/>
</dbReference>
<proteinExistence type="predicted"/>
<gene>
    <name evidence="1" type="ORF">NUW58_g8409</name>
</gene>
<dbReference type="Proteomes" id="UP001143856">
    <property type="component" value="Unassembled WGS sequence"/>
</dbReference>
<organism evidence="1 2">
    <name type="scientific">Xylaria curta</name>
    <dbReference type="NCBI Taxonomy" id="42375"/>
    <lineage>
        <taxon>Eukaryota</taxon>
        <taxon>Fungi</taxon>
        <taxon>Dikarya</taxon>
        <taxon>Ascomycota</taxon>
        <taxon>Pezizomycotina</taxon>
        <taxon>Sordariomycetes</taxon>
        <taxon>Xylariomycetidae</taxon>
        <taxon>Xylariales</taxon>
        <taxon>Xylariaceae</taxon>
        <taxon>Xylaria</taxon>
    </lineage>
</organism>
<protein>
    <submittedName>
        <fullName evidence="1">Uncharacterized protein</fullName>
    </submittedName>
</protein>
<evidence type="ECO:0000313" key="1">
    <source>
        <dbReference type="EMBL" id="KAJ2975264.1"/>
    </source>
</evidence>
<comment type="caution">
    <text evidence="1">The sequence shown here is derived from an EMBL/GenBank/DDBJ whole genome shotgun (WGS) entry which is preliminary data.</text>
</comment>
<reference evidence="1" key="1">
    <citation type="submission" date="2022-10" db="EMBL/GenBank/DDBJ databases">
        <title>Genome Sequence of Xylaria curta.</title>
        <authorList>
            <person name="Buettner E."/>
        </authorList>
    </citation>
    <scope>NUCLEOTIDE SEQUENCE</scope>
    <source>
        <strain evidence="1">Babe10</strain>
    </source>
</reference>
<accession>A0ACC1N9Y7</accession>